<protein>
    <submittedName>
        <fullName evidence="2">Uncharacterized protein (DUF58 family)</fullName>
    </submittedName>
</protein>
<dbReference type="AlphaFoldDB" id="A0A840TFN3"/>
<gene>
    <name evidence="2" type="ORF">HNQ92_000092</name>
</gene>
<evidence type="ECO:0000313" key="2">
    <source>
        <dbReference type="EMBL" id="MBB5281971.1"/>
    </source>
</evidence>
<comment type="caution">
    <text evidence="2">The sequence shown here is derived from an EMBL/GenBank/DDBJ whole genome shotgun (WGS) entry which is preliminary data.</text>
</comment>
<keyword evidence="3" id="KW-1185">Reference proteome</keyword>
<dbReference type="SUPFAM" id="SSF53300">
    <property type="entry name" value="vWA-like"/>
    <property type="match status" value="1"/>
</dbReference>
<sequence>MAFRTTDLVKLNNLQLAGKLISDELLLGIHGSRRAGVGVEFEQYRHYEPGDDPKRIDWKLYARTQKHLVRESAVESSLHLRFLLDLSGSMNYAEAGVTRLDYAKLILASLAYLGYRQSDAMSLYGLRQDGLLPLVPAGKQAFQKILAALQKAEASGPWRHEDPRFPDLQTRQKELLILVSDFLQAGDEWLRLIQALAGPRREVVIFQVLGEQETDFDLRGFYRFEDLETGRPVEVQGEAVREHFRQQALEYLQNLDLALQRPHVQLLRVRLGEPLAPVLRTFLARRSP</sequence>
<organism evidence="2 3">
    <name type="scientific">Rhabdobacter roseus</name>
    <dbReference type="NCBI Taxonomy" id="1655419"/>
    <lineage>
        <taxon>Bacteria</taxon>
        <taxon>Pseudomonadati</taxon>
        <taxon>Bacteroidota</taxon>
        <taxon>Cytophagia</taxon>
        <taxon>Cytophagales</taxon>
        <taxon>Cytophagaceae</taxon>
        <taxon>Rhabdobacter</taxon>
    </lineage>
</organism>
<dbReference type="EMBL" id="JACHGF010000001">
    <property type="protein sequence ID" value="MBB5281971.1"/>
    <property type="molecule type" value="Genomic_DNA"/>
</dbReference>
<name>A0A840TFN3_9BACT</name>
<dbReference type="InterPro" id="IPR002881">
    <property type="entry name" value="DUF58"/>
</dbReference>
<dbReference type="RefSeq" id="WP_184169354.1">
    <property type="nucleotide sequence ID" value="NZ_JACHGF010000001.1"/>
</dbReference>
<proteinExistence type="predicted"/>
<reference evidence="2 3" key="1">
    <citation type="submission" date="2020-08" db="EMBL/GenBank/DDBJ databases">
        <title>Genomic Encyclopedia of Type Strains, Phase IV (KMG-IV): sequencing the most valuable type-strain genomes for metagenomic binning, comparative biology and taxonomic classification.</title>
        <authorList>
            <person name="Goeker M."/>
        </authorList>
    </citation>
    <scope>NUCLEOTIDE SEQUENCE [LARGE SCALE GENOMIC DNA]</scope>
    <source>
        <strain evidence="2 3">DSM 105074</strain>
    </source>
</reference>
<evidence type="ECO:0000259" key="1">
    <source>
        <dbReference type="Pfam" id="PF01882"/>
    </source>
</evidence>
<dbReference type="PANTHER" id="PTHR33608:SF7">
    <property type="entry name" value="DUF58 DOMAIN-CONTAINING PROTEIN"/>
    <property type="match status" value="1"/>
</dbReference>
<dbReference type="Proteomes" id="UP000557307">
    <property type="component" value="Unassembled WGS sequence"/>
</dbReference>
<dbReference type="InterPro" id="IPR036465">
    <property type="entry name" value="vWFA_dom_sf"/>
</dbReference>
<feature type="domain" description="DUF58" evidence="1">
    <location>
        <begin position="43"/>
        <end position="249"/>
    </location>
</feature>
<dbReference type="Pfam" id="PF01882">
    <property type="entry name" value="DUF58"/>
    <property type="match status" value="1"/>
</dbReference>
<accession>A0A840TFN3</accession>
<dbReference type="PANTHER" id="PTHR33608">
    <property type="entry name" value="BLL2464 PROTEIN"/>
    <property type="match status" value="1"/>
</dbReference>
<evidence type="ECO:0000313" key="3">
    <source>
        <dbReference type="Proteomes" id="UP000557307"/>
    </source>
</evidence>